<dbReference type="CDD" id="cd00136">
    <property type="entry name" value="PDZ_canonical"/>
    <property type="match status" value="1"/>
</dbReference>
<keyword evidence="4" id="KW-1185">Reference proteome</keyword>
<gene>
    <name evidence="3" type="ORF">V9T40_009226</name>
</gene>
<accession>A0AAN9TMC2</accession>
<comment type="caution">
    <text evidence="3">The sequence shown here is derived from an EMBL/GenBank/DDBJ whole genome shotgun (WGS) entry which is preliminary data.</text>
</comment>
<dbReference type="Proteomes" id="UP001367676">
    <property type="component" value="Unassembled WGS sequence"/>
</dbReference>
<evidence type="ECO:0000313" key="3">
    <source>
        <dbReference type="EMBL" id="KAK7601785.1"/>
    </source>
</evidence>
<dbReference type="SUPFAM" id="SSF50156">
    <property type="entry name" value="PDZ domain-like"/>
    <property type="match status" value="3"/>
</dbReference>
<dbReference type="PANTHER" id="PTHR46900">
    <property type="entry name" value="TYROSINE-PROTEIN PHOSPHATASE NON-RECEPTOR TYPE 13"/>
    <property type="match status" value="1"/>
</dbReference>
<sequence length="622" mass="69483">MGASISQRPGKCLKNRRTKSEEVLGSKQQFKNNMGRFFAPWHHFIHDSIANNNQDNVNATRYFTYTDWTNKDNISANMEKSFNEIHRSNSLDKIDYETDYEKLVVANFDHGAVVADGEDTVDSQLEKRSRLTIDVNKDSIFEVNLRKGSRGLGFSILEYDGFIFIKQLFPLEAAMQCGQLQEGDIILSANGSPLTDLTSFEALHILRTVQNPVTLIVCRLQQFLDKKPISSSQVFSNFGTFMRSSSQSTSNEIEIEMKKVNGSLGFTLRKAEEEDCCGHIVRALVKEPAISDGRIKPGDQIISVNGEEIDKMSHQEAVKFLRDCGDEVKLRVRRDTLSSSLTSLNSSQFETHNKTLRKEALEMLNTLAVKKLKIDSEDKENNNNNVECRTGNSSFDSTDDIFTAKRRDSLFDSRENLAALQYSDEDLTSKVLHDNMQMPGDLGKLGDEPVSLPALDMATNRISFRHNDPAYHSINVPNFSSKANLDDKLVQNRTSPGPSAENNVGLLKWKGVVLDSENEEKTNSTNIMAGIETLTVQLQRNWNSRLGFSLNSDSDGTVISAIHADSVAAKDGRLQVNDKIIEVNGRDVTAMETNEIIDLLRTVRGVVTIVVNRKLAYGSSSS</sequence>
<dbReference type="InterPro" id="IPR001478">
    <property type="entry name" value="PDZ"/>
</dbReference>
<dbReference type="EMBL" id="JBBCAQ010000010">
    <property type="protein sequence ID" value="KAK7601785.1"/>
    <property type="molecule type" value="Genomic_DNA"/>
</dbReference>
<feature type="domain" description="PDZ" evidence="2">
    <location>
        <begin position="535"/>
        <end position="615"/>
    </location>
</feature>
<proteinExistence type="predicted"/>
<dbReference type="PROSITE" id="PS50106">
    <property type="entry name" value="PDZ"/>
    <property type="match status" value="3"/>
</dbReference>
<feature type="region of interest" description="Disordered" evidence="1">
    <location>
        <begin position="1"/>
        <end position="22"/>
    </location>
</feature>
<evidence type="ECO:0000256" key="1">
    <source>
        <dbReference type="SAM" id="MobiDB-lite"/>
    </source>
</evidence>
<protein>
    <recommendedName>
        <fullName evidence="2">PDZ domain-containing protein</fullName>
    </recommendedName>
</protein>
<feature type="domain" description="PDZ" evidence="2">
    <location>
        <begin position="252"/>
        <end position="336"/>
    </location>
</feature>
<dbReference type="InterPro" id="IPR036034">
    <property type="entry name" value="PDZ_sf"/>
</dbReference>
<reference evidence="3 4" key="1">
    <citation type="submission" date="2024-03" db="EMBL/GenBank/DDBJ databases">
        <title>Adaptation during the transition from Ophiocordyceps entomopathogen to insect associate is accompanied by gene loss and intensified selection.</title>
        <authorList>
            <person name="Ward C.M."/>
            <person name="Onetto C.A."/>
            <person name="Borneman A.R."/>
        </authorList>
    </citation>
    <scope>NUCLEOTIDE SEQUENCE [LARGE SCALE GENOMIC DNA]</scope>
    <source>
        <strain evidence="3">AWRI1</strain>
        <tissue evidence="3">Single Adult Female</tissue>
    </source>
</reference>
<feature type="domain" description="PDZ" evidence="2">
    <location>
        <begin position="142"/>
        <end position="221"/>
    </location>
</feature>
<dbReference type="SMART" id="SM00228">
    <property type="entry name" value="PDZ"/>
    <property type="match status" value="3"/>
</dbReference>
<dbReference type="AlphaFoldDB" id="A0AAN9TMC2"/>
<name>A0AAN9TMC2_9HEMI</name>
<evidence type="ECO:0000259" key="2">
    <source>
        <dbReference type="PROSITE" id="PS50106"/>
    </source>
</evidence>
<organism evidence="3 4">
    <name type="scientific">Parthenolecanium corni</name>
    <dbReference type="NCBI Taxonomy" id="536013"/>
    <lineage>
        <taxon>Eukaryota</taxon>
        <taxon>Metazoa</taxon>
        <taxon>Ecdysozoa</taxon>
        <taxon>Arthropoda</taxon>
        <taxon>Hexapoda</taxon>
        <taxon>Insecta</taxon>
        <taxon>Pterygota</taxon>
        <taxon>Neoptera</taxon>
        <taxon>Paraneoptera</taxon>
        <taxon>Hemiptera</taxon>
        <taxon>Sternorrhyncha</taxon>
        <taxon>Coccoidea</taxon>
        <taxon>Coccidae</taxon>
        <taxon>Parthenolecanium</taxon>
    </lineage>
</organism>
<dbReference type="PANTHER" id="PTHR46900:SF4">
    <property type="entry name" value="FERM AND PDZ DOMAIN CONTAINING 2"/>
    <property type="match status" value="1"/>
</dbReference>
<evidence type="ECO:0000313" key="4">
    <source>
        <dbReference type="Proteomes" id="UP001367676"/>
    </source>
</evidence>
<dbReference type="Pfam" id="PF00595">
    <property type="entry name" value="PDZ"/>
    <property type="match status" value="3"/>
</dbReference>
<dbReference type="InterPro" id="IPR052074">
    <property type="entry name" value="NonRcpt_TyrProt_Phosphatase"/>
</dbReference>
<dbReference type="Gene3D" id="2.30.42.10">
    <property type="match status" value="3"/>
</dbReference>